<evidence type="ECO:0000259" key="2">
    <source>
        <dbReference type="Pfam" id="PF16013"/>
    </source>
</evidence>
<feature type="transmembrane region" description="Helical" evidence="1">
    <location>
        <begin position="269"/>
        <end position="293"/>
    </location>
</feature>
<sequence length="757" mass="86072">MENKSFWRENAVKTMKMFYQSFNGSQYDEYKIGTEDEKLLLAKICFAIYGPPTISEAEELWQGYTNEQRTEGEKFLKIILDVHKEKRQGFSRLFVGIIFIYCKTEKNEFPLPIFRMYTGSYSQPKAANEDSNVFIDMQRRTYSDWNDWKCNNVLPKLEYCYPKLGFFTAFGAGNNFVFDPDKDPDIEFGKSPACKASSSFLNFADSITTVTTFACGAIGIASMFTPLAPFVLLGSAYAGGSSAIYGTFRAINRLVDKGSHGESLTDKESFFLWFSIAATPLNFTSSMVNAALVRGATEEGRIFSSSMRMFATILNFSTLGVDSIMIGFGIANLIEKSKNNQLTSLDVLQFSMSLFFFTNNLIQPKMAATIIQKAQEKHIQAYSKSLTDVDAQKTFDKFLADNKGSGSIKDRSKIVRTINKINDPNKLFANLKDSTKIEIGGRKGRTLLISDGNNLKHRIRPNNNVKFTSKVRQFGAVNLQRQTRKCLEKINADKIEIDGKKIFDNLNDRQKSRLNNVIGDTAGKNENILNEAISIVIGMGMNNIDDVLSIVEILTAELKNVMFPNRDMKTINSDHFQFIDKESFIWNILSDSKIAMDIASKNDVHFEDPLKAVYHYRKHGHEFPNVLKQNRIDVYLDKLPKHLIDITNLTQIETVTNDVDKTSFVRKYYMTTDDKFAVVIENLDGKTISSMYRKLGCYNEHHSQFPTTNDQQQWSIDPFDGIHEQLAKSMGFRAHIPIYLNFEEPNDDSDRRPSSEN</sequence>
<feature type="domain" description="DUF4781" evidence="2">
    <location>
        <begin position="112"/>
        <end position="419"/>
    </location>
</feature>
<keyword evidence="1" id="KW-0812">Transmembrane</keyword>
<organism evidence="3">
    <name type="scientific">Dermatophagoides farinae</name>
    <name type="common">American house dust mite</name>
    <dbReference type="NCBI Taxonomy" id="6954"/>
    <lineage>
        <taxon>Eukaryota</taxon>
        <taxon>Metazoa</taxon>
        <taxon>Ecdysozoa</taxon>
        <taxon>Arthropoda</taxon>
        <taxon>Chelicerata</taxon>
        <taxon>Arachnida</taxon>
        <taxon>Acari</taxon>
        <taxon>Acariformes</taxon>
        <taxon>Sarcoptiformes</taxon>
        <taxon>Astigmata</taxon>
        <taxon>Psoroptidia</taxon>
        <taxon>Analgoidea</taxon>
        <taxon>Pyroglyphidae</taxon>
        <taxon>Dermatophagoidinae</taxon>
        <taxon>Dermatophagoides</taxon>
    </lineage>
</organism>
<name>A0A9D4NRR9_DERFA</name>
<accession>A0A9D4NRR9</accession>
<proteinExistence type="predicted"/>
<dbReference type="Proteomes" id="UP000828236">
    <property type="component" value="Unassembled WGS sequence"/>
</dbReference>
<dbReference type="PANTHER" id="PTHR21115">
    <property type="entry name" value="GH06117P-RELATED"/>
    <property type="match status" value="1"/>
</dbReference>
<reference evidence="3" key="1">
    <citation type="submission" date="2020-06" db="EMBL/GenBank/DDBJ databases">
        <authorList>
            <person name="Ji K."/>
            <person name="Li J."/>
        </authorList>
    </citation>
    <scope>NUCLEOTIDE SEQUENCE</scope>
    <source>
        <strain evidence="3">JKM2019</strain>
        <tissue evidence="3">Whole body</tissue>
    </source>
</reference>
<dbReference type="Pfam" id="PF16013">
    <property type="entry name" value="DUF4781"/>
    <property type="match status" value="1"/>
</dbReference>
<feature type="transmembrane region" description="Helical" evidence="1">
    <location>
        <begin position="313"/>
        <end position="334"/>
    </location>
</feature>
<dbReference type="InterPro" id="IPR031962">
    <property type="entry name" value="DUF4781"/>
</dbReference>
<gene>
    <name evidence="3" type="ORF">HUG17_8692</name>
</gene>
<reference evidence="3" key="2">
    <citation type="journal article" date="2021" name="World Allergy Organ. J.">
        <title>Chromosome-level assembly of Dermatophagoides farinae genome and transcriptome reveals two novel allergens Der f 37 and Der f 39.</title>
        <authorList>
            <person name="Chen J."/>
            <person name="Cai Z."/>
            <person name="Fan D."/>
            <person name="Hu J."/>
            <person name="Hou Y."/>
            <person name="He Y."/>
            <person name="Zhang Z."/>
            <person name="Zhao Z."/>
            <person name="Gao P."/>
            <person name="Hu W."/>
            <person name="Sun J."/>
            <person name="Li J."/>
            <person name="Ji K."/>
        </authorList>
    </citation>
    <scope>NUCLEOTIDE SEQUENCE</scope>
    <source>
        <strain evidence="3">JKM2019</strain>
    </source>
</reference>
<comment type="caution">
    <text evidence="3">The sequence shown here is derived from an EMBL/GenBank/DDBJ whole genome shotgun (WGS) entry which is preliminary data.</text>
</comment>
<keyword evidence="1" id="KW-0472">Membrane</keyword>
<keyword evidence="1" id="KW-1133">Transmembrane helix</keyword>
<dbReference type="AlphaFoldDB" id="A0A9D4NRR9"/>
<dbReference type="PANTHER" id="PTHR21115:SF0">
    <property type="entry name" value="GH06117P-RELATED"/>
    <property type="match status" value="1"/>
</dbReference>
<feature type="transmembrane region" description="Helical" evidence="1">
    <location>
        <begin position="200"/>
        <end position="221"/>
    </location>
</feature>
<evidence type="ECO:0000313" key="3">
    <source>
        <dbReference type="EMBL" id="KAH7637588.1"/>
    </source>
</evidence>
<evidence type="ECO:0000256" key="1">
    <source>
        <dbReference type="SAM" id="Phobius"/>
    </source>
</evidence>
<dbReference type="EMBL" id="SDOV01000008">
    <property type="protein sequence ID" value="KAH7637588.1"/>
    <property type="molecule type" value="Genomic_DNA"/>
</dbReference>
<protein>
    <recommendedName>
        <fullName evidence="2">DUF4781 domain-containing protein</fullName>
    </recommendedName>
</protein>